<evidence type="ECO:0000313" key="2">
    <source>
        <dbReference type="EMBL" id="ESK65464.1"/>
    </source>
</evidence>
<feature type="compositionally biased region" description="Basic and acidic residues" evidence="1">
    <location>
        <begin position="26"/>
        <end position="35"/>
    </location>
</feature>
<keyword evidence="3" id="KW-1185">Reference proteome</keyword>
<feature type="region of interest" description="Disordered" evidence="1">
    <location>
        <begin position="1"/>
        <end position="61"/>
    </location>
</feature>
<comment type="caution">
    <text evidence="2">The sequence shown here is derived from an EMBL/GenBank/DDBJ whole genome shotgun (WGS) entry which is preliminary data.</text>
</comment>
<dbReference type="HOGENOM" id="CLU_2911755_0_0_9"/>
<evidence type="ECO:0000313" key="3">
    <source>
        <dbReference type="Proteomes" id="UP000019050"/>
    </source>
</evidence>
<gene>
    <name evidence="2" type="ORF">GCWU000182_001141</name>
</gene>
<proteinExistence type="predicted"/>
<dbReference type="AlphaFoldDB" id="W1Q608"/>
<dbReference type="Proteomes" id="UP000019050">
    <property type="component" value="Unassembled WGS sequence"/>
</dbReference>
<evidence type="ECO:0000256" key="1">
    <source>
        <dbReference type="SAM" id="MobiDB-lite"/>
    </source>
</evidence>
<protein>
    <submittedName>
        <fullName evidence="2">Uncharacterized protein</fullName>
    </submittedName>
</protein>
<accession>W1Q608</accession>
<name>W1Q608_ABIDE</name>
<organism evidence="2 3">
    <name type="scientific">Abiotrophia defectiva ATCC 49176</name>
    <dbReference type="NCBI Taxonomy" id="592010"/>
    <lineage>
        <taxon>Bacteria</taxon>
        <taxon>Bacillati</taxon>
        <taxon>Bacillota</taxon>
        <taxon>Bacilli</taxon>
        <taxon>Lactobacillales</taxon>
        <taxon>Aerococcaceae</taxon>
        <taxon>Abiotrophia</taxon>
    </lineage>
</organism>
<reference evidence="2" key="1">
    <citation type="submission" date="2013-06" db="EMBL/GenBank/DDBJ databases">
        <authorList>
            <person name="Weinstock G."/>
            <person name="Sodergren E."/>
            <person name="Clifton S."/>
            <person name="Fulton L."/>
            <person name="Fulton B."/>
            <person name="Courtney L."/>
            <person name="Fronick C."/>
            <person name="Harrison M."/>
            <person name="Strong C."/>
            <person name="Farmer C."/>
            <person name="Delahaunty K."/>
            <person name="Markovic C."/>
            <person name="Hall O."/>
            <person name="Minx P."/>
            <person name="Tomlinson C."/>
            <person name="Mitreva M."/>
            <person name="Nelson J."/>
            <person name="Hou S."/>
            <person name="Wollam A."/>
            <person name="Pepin K.H."/>
            <person name="Johnson M."/>
            <person name="Bhonagiri V."/>
            <person name="Nash W.E."/>
            <person name="Warren W."/>
            <person name="Chinwalla A."/>
            <person name="Mardis E.R."/>
            <person name="Wilson R.K."/>
        </authorList>
    </citation>
    <scope>NUCLEOTIDE SEQUENCE [LARGE SCALE GENOMIC DNA]</scope>
    <source>
        <strain evidence="2">ATCC 49176</strain>
    </source>
</reference>
<dbReference type="EMBL" id="ACIN03000011">
    <property type="protein sequence ID" value="ESK65464.1"/>
    <property type="molecule type" value="Genomic_DNA"/>
</dbReference>
<sequence>MSQWSTLSSGPLAPGKSAETGSKAPKSREPVDHSVEWTTSSLRTRQHPSKKLQPGYNPRPR</sequence>